<keyword evidence="2" id="KW-1185">Reference proteome</keyword>
<evidence type="ECO:0000313" key="2">
    <source>
        <dbReference type="Proteomes" id="UP000556084"/>
    </source>
</evidence>
<evidence type="ECO:0000313" key="1">
    <source>
        <dbReference type="EMBL" id="MBB4893576.1"/>
    </source>
</evidence>
<keyword evidence="1" id="KW-0238">DNA-binding</keyword>
<dbReference type="SUPFAM" id="SSF46689">
    <property type="entry name" value="Homeodomain-like"/>
    <property type="match status" value="1"/>
</dbReference>
<dbReference type="PRINTS" id="PR01590">
    <property type="entry name" value="HTHFIS"/>
</dbReference>
<sequence>MRLLTGADIIDFHNSRYDTLAVTAAGEYLHLEADALDGETVAYSYATTETGEQAQILLTASTIDEGDWFPDALDENGDLIPSVADEMADIINSDAGLRTSLQVHEIREATTAWEASVQETNRLADDRARRIAAFVQHCGGNQSYAARLLGLDQSTVNKLVRKVAI</sequence>
<reference evidence="1 2" key="1">
    <citation type="submission" date="2020-08" db="EMBL/GenBank/DDBJ databases">
        <title>Genomic Encyclopedia of Type Strains, Phase III (KMG-III): the genomes of soil and plant-associated and newly described type strains.</title>
        <authorList>
            <person name="Whitman W."/>
        </authorList>
    </citation>
    <scope>NUCLEOTIDE SEQUENCE [LARGE SCALE GENOMIC DNA]</scope>
    <source>
        <strain evidence="1 2">CECT 3266</strain>
    </source>
</reference>
<dbReference type="InterPro" id="IPR002197">
    <property type="entry name" value="HTH_Fis"/>
</dbReference>
<proteinExistence type="predicted"/>
<name>A0A7W7LPY9_9ACTN</name>
<organism evidence="1 2">
    <name type="scientific">Streptomyces olivoverticillatus</name>
    <dbReference type="NCBI Taxonomy" id="66427"/>
    <lineage>
        <taxon>Bacteria</taxon>
        <taxon>Bacillati</taxon>
        <taxon>Actinomycetota</taxon>
        <taxon>Actinomycetes</taxon>
        <taxon>Kitasatosporales</taxon>
        <taxon>Streptomycetaceae</taxon>
        <taxon>Streptomyces</taxon>
    </lineage>
</organism>
<gene>
    <name evidence="1" type="ORF">FHS39_002607</name>
</gene>
<accession>A0A7W7LPY9</accession>
<comment type="caution">
    <text evidence="1">The sequence shown here is derived from an EMBL/GenBank/DDBJ whole genome shotgun (WGS) entry which is preliminary data.</text>
</comment>
<dbReference type="Proteomes" id="UP000556084">
    <property type="component" value="Unassembled WGS sequence"/>
</dbReference>
<protein>
    <submittedName>
        <fullName evidence="1">DNA-binding NtrC family response regulator</fullName>
    </submittedName>
</protein>
<dbReference type="RefSeq" id="WP_184349452.1">
    <property type="nucleotide sequence ID" value="NZ_JACHJH010000003.1"/>
</dbReference>
<dbReference type="InterPro" id="IPR009057">
    <property type="entry name" value="Homeodomain-like_sf"/>
</dbReference>
<dbReference type="AlphaFoldDB" id="A0A7W7LPY9"/>
<dbReference type="GO" id="GO:0043565">
    <property type="term" value="F:sequence-specific DNA binding"/>
    <property type="evidence" value="ECO:0007669"/>
    <property type="project" value="InterPro"/>
</dbReference>
<dbReference type="EMBL" id="JACHJH010000003">
    <property type="protein sequence ID" value="MBB4893576.1"/>
    <property type="molecule type" value="Genomic_DNA"/>
</dbReference>